<dbReference type="Gene3D" id="1.10.10.10">
    <property type="entry name" value="Winged helix-like DNA-binding domain superfamily/Winged helix DNA-binding domain"/>
    <property type="match status" value="1"/>
</dbReference>
<dbReference type="FunFam" id="1.10.10.60:FF:000168">
    <property type="entry name" value="Telomere repeat-binding factor 1"/>
    <property type="match status" value="1"/>
</dbReference>
<dbReference type="InterPro" id="IPR009057">
    <property type="entry name" value="Homeodomain-like_sf"/>
</dbReference>
<keyword evidence="5" id="KW-0175">Coiled coil</keyword>
<proteinExistence type="predicted"/>
<dbReference type="CDD" id="cd11660">
    <property type="entry name" value="SANT_TRF"/>
    <property type="match status" value="1"/>
</dbReference>
<dbReference type="Pfam" id="PF00538">
    <property type="entry name" value="Linker_histone"/>
    <property type="match status" value="1"/>
</dbReference>
<name>A0AAW1SCT3_9CHLO</name>
<dbReference type="InterPro" id="IPR017930">
    <property type="entry name" value="Myb_dom"/>
</dbReference>
<dbReference type="GO" id="GO:0005730">
    <property type="term" value="C:nucleolus"/>
    <property type="evidence" value="ECO:0007669"/>
    <property type="project" value="UniProtKB-SubCell"/>
</dbReference>
<feature type="domain" description="Myb-like" evidence="10">
    <location>
        <begin position="6"/>
        <end position="63"/>
    </location>
</feature>
<evidence type="ECO:0000256" key="6">
    <source>
        <dbReference type="ARBA" id="ARBA00023125"/>
    </source>
</evidence>
<organism evidence="12 13">
    <name type="scientific">Apatococcus lobatus</name>
    <dbReference type="NCBI Taxonomy" id="904363"/>
    <lineage>
        <taxon>Eukaryota</taxon>
        <taxon>Viridiplantae</taxon>
        <taxon>Chlorophyta</taxon>
        <taxon>core chlorophytes</taxon>
        <taxon>Trebouxiophyceae</taxon>
        <taxon>Chlorellales</taxon>
        <taxon>Chlorellaceae</taxon>
        <taxon>Apatococcus</taxon>
    </lineage>
</organism>
<evidence type="ECO:0000256" key="3">
    <source>
        <dbReference type="ARBA" id="ARBA00022454"/>
    </source>
</evidence>
<dbReference type="Gene3D" id="1.10.246.220">
    <property type="match status" value="1"/>
</dbReference>
<evidence type="ECO:0000256" key="7">
    <source>
        <dbReference type="ARBA" id="ARBA00023163"/>
    </source>
</evidence>
<keyword evidence="8" id="KW-0539">Nucleus</keyword>
<evidence type="ECO:0000313" key="13">
    <source>
        <dbReference type="Proteomes" id="UP001438707"/>
    </source>
</evidence>
<evidence type="ECO:0000256" key="4">
    <source>
        <dbReference type="ARBA" id="ARBA00023015"/>
    </source>
</evidence>
<keyword evidence="3" id="KW-0158">Chromosome</keyword>
<evidence type="ECO:0000313" key="12">
    <source>
        <dbReference type="EMBL" id="KAK9844260.1"/>
    </source>
</evidence>
<reference evidence="12 13" key="1">
    <citation type="journal article" date="2024" name="Nat. Commun.">
        <title>Phylogenomics reveals the evolutionary origins of lichenization in chlorophyte algae.</title>
        <authorList>
            <person name="Puginier C."/>
            <person name="Libourel C."/>
            <person name="Otte J."/>
            <person name="Skaloud P."/>
            <person name="Haon M."/>
            <person name="Grisel S."/>
            <person name="Petersen M."/>
            <person name="Berrin J.G."/>
            <person name="Delaux P.M."/>
            <person name="Dal Grande F."/>
            <person name="Keller J."/>
        </authorList>
    </citation>
    <scope>NUCLEOTIDE SEQUENCE [LARGE SCALE GENOMIC DNA]</scope>
    <source>
        <strain evidence="12 13">SAG 2145</strain>
    </source>
</reference>
<dbReference type="SUPFAM" id="SSF46689">
    <property type="entry name" value="Homeodomain-like"/>
    <property type="match status" value="1"/>
</dbReference>
<feature type="domain" description="HTH myb-type" evidence="11">
    <location>
        <begin position="1"/>
        <end position="67"/>
    </location>
</feature>
<evidence type="ECO:0000256" key="2">
    <source>
        <dbReference type="ARBA" id="ARBA00004604"/>
    </source>
</evidence>
<feature type="compositionally biased region" description="Acidic residues" evidence="9">
    <location>
        <begin position="107"/>
        <end position="140"/>
    </location>
</feature>
<dbReference type="PROSITE" id="PS50090">
    <property type="entry name" value="MYB_LIKE"/>
    <property type="match status" value="1"/>
</dbReference>
<evidence type="ECO:0000259" key="11">
    <source>
        <dbReference type="PROSITE" id="PS51294"/>
    </source>
</evidence>
<dbReference type="Proteomes" id="UP001438707">
    <property type="component" value="Unassembled WGS sequence"/>
</dbReference>
<dbReference type="PANTHER" id="PTHR46267">
    <property type="entry name" value="SINGLE MYB HISTONE 4"/>
    <property type="match status" value="1"/>
</dbReference>
<evidence type="ECO:0000256" key="9">
    <source>
        <dbReference type="SAM" id="MobiDB-lite"/>
    </source>
</evidence>
<gene>
    <name evidence="12" type="ORF">WJX74_000094</name>
</gene>
<dbReference type="PROSITE" id="PS51294">
    <property type="entry name" value="HTH_MYB"/>
    <property type="match status" value="1"/>
</dbReference>
<comment type="subcellular location">
    <subcellularLocation>
        <location evidence="1">Chromosome</location>
    </subcellularLocation>
    <subcellularLocation>
        <location evidence="2">Nucleus</location>
        <location evidence="2">Nucleolus</location>
    </subcellularLocation>
</comment>
<evidence type="ECO:0000256" key="8">
    <source>
        <dbReference type="ARBA" id="ARBA00023242"/>
    </source>
</evidence>
<accession>A0AAW1SCT3</accession>
<keyword evidence="7" id="KW-0804">Transcription</keyword>
<evidence type="ECO:0000256" key="1">
    <source>
        <dbReference type="ARBA" id="ARBA00004286"/>
    </source>
</evidence>
<evidence type="ECO:0000256" key="5">
    <source>
        <dbReference type="ARBA" id="ARBA00023054"/>
    </source>
</evidence>
<feature type="region of interest" description="Disordered" evidence="9">
    <location>
        <begin position="68"/>
        <end position="146"/>
    </location>
</feature>
<dbReference type="InterPro" id="IPR001005">
    <property type="entry name" value="SANT/Myb"/>
</dbReference>
<evidence type="ECO:0000259" key="10">
    <source>
        <dbReference type="PROSITE" id="PS50090"/>
    </source>
</evidence>
<dbReference type="GO" id="GO:0003691">
    <property type="term" value="F:double-stranded telomeric DNA binding"/>
    <property type="evidence" value="ECO:0007669"/>
    <property type="project" value="InterPro"/>
</dbReference>
<dbReference type="Pfam" id="PF00249">
    <property type="entry name" value="Myb_DNA-binding"/>
    <property type="match status" value="1"/>
</dbReference>
<dbReference type="EMBL" id="JALJOS010000001">
    <property type="protein sequence ID" value="KAK9844260.1"/>
    <property type="molecule type" value="Genomic_DNA"/>
</dbReference>
<dbReference type="PANTHER" id="PTHR46267:SF15">
    <property type="entry name" value="WINGED HELIX-TURN-HELIX TRANSCRIPTION REPRESSOR DNA-BINDING PROTEIN-RELATED"/>
    <property type="match status" value="1"/>
</dbReference>
<sequence>MSRLKKAGPPKQKWTSEEETALREGVSKYGIGKWRLIQKDGAFAGVLQSRSNVDLKDKWRNLNMDSYTAAKEKARKRSKGVSKPVNKKLNKKVKGTAAARKAKRRDDDDDLEMDQEQHFDEDDDDDDDKEETDDAQDQENDGQNQQAIAHGHRVVDMIMAAIISLWQTSGSSLEDISDWIQDQYIDTAPSLDETEQALSEMVEASQLASIPGEAGPSYTLTQAMSEAVAKEESSALRVNVQNYGDLGCRRRDQRGLLQAAEAAAAAVREAEEAAAYAAELCAAAEELEATG</sequence>
<comment type="caution">
    <text evidence="12">The sequence shown here is derived from an EMBL/GenBank/DDBJ whole genome shotgun (WGS) entry which is preliminary data.</text>
</comment>
<dbReference type="InterPro" id="IPR044597">
    <property type="entry name" value="SMH1-6"/>
</dbReference>
<dbReference type="SMART" id="SM00717">
    <property type="entry name" value="SANT"/>
    <property type="match status" value="1"/>
</dbReference>
<dbReference type="AlphaFoldDB" id="A0AAW1SCT3"/>
<keyword evidence="13" id="KW-1185">Reference proteome</keyword>
<dbReference type="InterPro" id="IPR036388">
    <property type="entry name" value="WH-like_DNA-bd_sf"/>
</dbReference>
<protein>
    <recommendedName>
        <fullName evidence="14">MYB transcription factor</fullName>
    </recommendedName>
</protein>
<dbReference type="GO" id="GO:0006334">
    <property type="term" value="P:nucleosome assembly"/>
    <property type="evidence" value="ECO:0007669"/>
    <property type="project" value="InterPro"/>
</dbReference>
<keyword evidence="4" id="KW-0805">Transcription regulation</keyword>
<dbReference type="GO" id="GO:0000786">
    <property type="term" value="C:nucleosome"/>
    <property type="evidence" value="ECO:0007669"/>
    <property type="project" value="InterPro"/>
</dbReference>
<keyword evidence="6" id="KW-0238">DNA-binding</keyword>
<evidence type="ECO:0008006" key="14">
    <source>
        <dbReference type="Google" id="ProtNLM"/>
    </source>
</evidence>
<dbReference type="InterPro" id="IPR005818">
    <property type="entry name" value="Histone_H1/H5_H15"/>
</dbReference>
<feature type="compositionally biased region" description="Basic residues" evidence="9">
    <location>
        <begin position="73"/>
        <end position="94"/>
    </location>
</feature>